<feature type="active site" evidence="10 12">
    <location>
        <position position="543"/>
    </location>
</feature>
<dbReference type="HAMAP" id="MF_00595">
    <property type="entry name" value="PEPcase_type1"/>
    <property type="match status" value="1"/>
</dbReference>
<evidence type="ECO:0000313" key="14">
    <source>
        <dbReference type="EMBL" id="MCS5711105.1"/>
    </source>
</evidence>
<dbReference type="PANTHER" id="PTHR30523:SF6">
    <property type="entry name" value="PHOSPHOENOLPYRUVATE CARBOXYLASE"/>
    <property type="match status" value="1"/>
</dbReference>
<evidence type="ECO:0000256" key="2">
    <source>
        <dbReference type="ARBA" id="ARBA00003670"/>
    </source>
</evidence>
<dbReference type="Pfam" id="PF00311">
    <property type="entry name" value="PEPcase"/>
    <property type="match status" value="1"/>
</dbReference>
<dbReference type="GO" id="GO:0015977">
    <property type="term" value="P:carbon fixation"/>
    <property type="evidence" value="ECO:0007669"/>
    <property type="project" value="UniProtKB-UniRule"/>
</dbReference>
<dbReference type="InterPro" id="IPR022805">
    <property type="entry name" value="PEP_COase_bac/pln-type"/>
</dbReference>
<reference evidence="13" key="1">
    <citation type="submission" date="2015-09" db="EMBL/GenBank/DDBJ databases">
        <title>Draft Genome Sequences of Two Novel Amoeba-resistant Intranuclear Bacteria, Candidatus Berkiella cookevillensis and Candidatus Berkiella aquae.</title>
        <authorList>
            <person name="Mehari Y.T."/>
            <person name="Arivett B.A."/>
            <person name="Farone A.L."/>
            <person name="Gunderson J.H."/>
            <person name="Farone M.B."/>
        </authorList>
    </citation>
    <scope>NUCLEOTIDE SEQUENCE [LARGE SCALE GENOMIC DNA]</scope>
    <source>
        <strain evidence="13">HT99</strain>
    </source>
</reference>
<proteinExistence type="inferred from homology"/>
<dbReference type="GO" id="GO:0006107">
    <property type="term" value="P:oxaloacetate metabolic process"/>
    <property type="evidence" value="ECO:0007669"/>
    <property type="project" value="UniProtKB-UniRule"/>
</dbReference>
<feature type="active site" evidence="10 11">
    <location>
        <position position="145"/>
    </location>
</feature>
<dbReference type="PROSITE" id="PS00393">
    <property type="entry name" value="PEPCASE_2"/>
    <property type="match status" value="1"/>
</dbReference>
<dbReference type="GO" id="GO:0000287">
    <property type="term" value="F:magnesium ion binding"/>
    <property type="evidence" value="ECO:0007669"/>
    <property type="project" value="UniProtKB-UniRule"/>
</dbReference>
<evidence type="ECO:0000256" key="12">
    <source>
        <dbReference type="PROSITE-ProRule" id="PRU10112"/>
    </source>
</evidence>
<dbReference type="GO" id="GO:0008964">
    <property type="term" value="F:phosphoenolpyruvate carboxylase activity"/>
    <property type="evidence" value="ECO:0007669"/>
    <property type="project" value="UniProtKB-UniRule"/>
</dbReference>
<comment type="similarity">
    <text evidence="3 10">Belongs to the PEPCase type 1 family.</text>
</comment>
<comment type="subunit">
    <text evidence="10">Homotetramer.</text>
</comment>
<name>A0A0Q9YKP2_9GAMM</name>
<evidence type="ECO:0000256" key="9">
    <source>
        <dbReference type="ARBA" id="ARBA00048995"/>
    </source>
</evidence>
<dbReference type="PRINTS" id="PR00150">
    <property type="entry name" value="PEPCARBXLASE"/>
</dbReference>
<evidence type="ECO:0000256" key="3">
    <source>
        <dbReference type="ARBA" id="ARBA00008346"/>
    </source>
</evidence>
<dbReference type="GO" id="GO:0006099">
    <property type="term" value="P:tricarboxylic acid cycle"/>
    <property type="evidence" value="ECO:0007669"/>
    <property type="project" value="InterPro"/>
</dbReference>
<evidence type="ECO:0000256" key="4">
    <source>
        <dbReference type="ARBA" id="ARBA00012305"/>
    </source>
</evidence>
<organism evidence="13">
    <name type="scientific">Candidatus Berkiella aquae</name>
    <dbReference type="NCBI Taxonomy" id="295108"/>
    <lineage>
        <taxon>Bacteria</taxon>
        <taxon>Pseudomonadati</taxon>
        <taxon>Pseudomonadota</taxon>
        <taxon>Gammaproteobacteria</taxon>
        <taxon>Candidatus Berkiellales</taxon>
        <taxon>Candidatus Berkiellaceae</taxon>
        <taxon>Candidatus Berkiella</taxon>
    </lineage>
</organism>
<keyword evidence="7 10" id="KW-0456">Lyase</keyword>
<dbReference type="PANTHER" id="PTHR30523">
    <property type="entry name" value="PHOSPHOENOLPYRUVATE CARBOXYLASE"/>
    <property type="match status" value="1"/>
</dbReference>
<keyword evidence="8 10" id="KW-0120">Carbon dioxide fixation</keyword>
<dbReference type="EMBL" id="LKAJ02000001">
    <property type="protein sequence ID" value="MCS5711105.1"/>
    <property type="molecule type" value="Genomic_DNA"/>
</dbReference>
<keyword evidence="15" id="KW-1185">Reference proteome</keyword>
<reference evidence="14" key="3">
    <citation type="submission" date="2021-06" db="EMBL/GenBank/DDBJ databases">
        <title>Genomic Description and Analysis of Intracellular Bacteria, Candidatus Berkiella cookevillensis and Candidatus Berkiella aquae.</title>
        <authorList>
            <person name="Kidane D.T."/>
            <person name="Mehari Y.T."/>
            <person name="Rice F.C."/>
            <person name="Arivett B.A."/>
            <person name="Farone A.L."/>
            <person name="Berk S.G."/>
            <person name="Farone M.B."/>
        </authorList>
    </citation>
    <scope>NUCLEOTIDE SEQUENCE</scope>
    <source>
        <strain evidence="14">HT99</strain>
    </source>
</reference>
<accession>A0A0Q9YKP2</accession>
<dbReference type="RefSeq" id="WP_075066452.1">
    <property type="nucleotide sequence ID" value="NZ_LKAJ02000001.1"/>
</dbReference>
<dbReference type="STRING" id="295108.HT99x_01784"/>
<evidence type="ECO:0000256" key="7">
    <source>
        <dbReference type="ARBA" id="ARBA00023239"/>
    </source>
</evidence>
<comment type="catalytic activity">
    <reaction evidence="9 10">
        <text>oxaloacetate + phosphate = phosphoenolpyruvate + hydrogencarbonate</text>
        <dbReference type="Rhea" id="RHEA:28370"/>
        <dbReference type="ChEBI" id="CHEBI:16452"/>
        <dbReference type="ChEBI" id="CHEBI:17544"/>
        <dbReference type="ChEBI" id="CHEBI:43474"/>
        <dbReference type="ChEBI" id="CHEBI:58702"/>
        <dbReference type="EC" id="4.1.1.31"/>
    </reaction>
</comment>
<evidence type="ECO:0000256" key="8">
    <source>
        <dbReference type="ARBA" id="ARBA00023300"/>
    </source>
</evidence>
<evidence type="ECO:0000256" key="5">
    <source>
        <dbReference type="ARBA" id="ARBA00022419"/>
    </source>
</evidence>
<evidence type="ECO:0000256" key="1">
    <source>
        <dbReference type="ARBA" id="ARBA00001946"/>
    </source>
</evidence>
<dbReference type="NCBIfam" id="NF000584">
    <property type="entry name" value="PRK00009.1"/>
    <property type="match status" value="1"/>
</dbReference>
<dbReference type="Proteomes" id="UP000051497">
    <property type="component" value="Unassembled WGS sequence"/>
</dbReference>
<comment type="cofactor">
    <cofactor evidence="1 10">
        <name>Mg(2+)</name>
        <dbReference type="ChEBI" id="CHEBI:18420"/>
    </cofactor>
</comment>
<dbReference type="Gene3D" id="1.20.1440.90">
    <property type="entry name" value="Phosphoenolpyruvate/pyruvate domain"/>
    <property type="match status" value="1"/>
</dbReference>
<dbReference type="PROSITE" id="PS00781">
    <property type="entry name" value="PEPCASE_1"/>
    <property type="match status" value="1"/>
</dbReference>
<dbReference type="PATRIC" id="fig|1590043.3.peg.1821"/>
<evidence type="ECO:0000256" key="6">
    <source>
        <dbReference type="ARBA" id="ARBA00022842"/>
    </source>
</evidence>
<dbReference type="AlphaFoldDB" id="A0A0Q9YKP2"/>
<dbReference type="EC" id="4.1.1.31" evidence="4 10"/>
<dbReference type="OrthoDB" id="9768133at2"/>
<evidence type="ECO:0000256" key="11">
    <source>
        <dbReference type="PROSITE-ProRule" id="PRU10111"/>
    </source>
</evidence>
<reference evidence="14" key="2">
    <citation type="journal article" date="2016" name="Genome Announc.">
        <title>Draft Genome Sequences of Two Novel Amoeba-Resistant Intranuclear Bacteria, 'Candidatus Berkiella cookevillensis' and 'Candidatus Berkiella aquae'.</title>
        <authorList>
            <person name="Mehari Y.T."/>
            <person name="Arivett B.A."/>
            <person name="Farone A.L."/>
            <person name="Gunderson J.H."/>
            <person name="Farone M.B."/>
        </authorList>
    </citation>
    <scope>NUCLEOTIDE SEQUENCE</scope>
    <source>
        <strain evidence="14">HT99</strain>
    </source>
</reference>
<dbReference type="SUPFAM" id="SSF51621">
    <property type="entry name" value="Phosphoenolpyruvate/pyruvate domain"/>
    <property type="match status" value="1"/>
</dbReference>
<comment type="caution">
    <text evidence="13">The sequence shown here is derived from an EMBL/GenBank/DDBJ whole genome shotgun (WGS) entry which is preliminary data.</text>
</comment>
<comment type="function">
    <text evidence="2 10">Forms oxaloacetate, a four-carbon dicarboxylic acid source for the tricarboxylic acid cycle.</text>
</comment>
<dbReference type="InterPro" id="IPR015813">
    <property type="entry name" value="Pyrv/PenolPyrv_kinase-like_dom"/>
</dbReference>
<evidence type="ECO:0000256" key="10">
    <source>
        <dbReference type="HAMAP-Rule" id="MF_00595"/>
    </source>
</evidence>
<protein>
    <recommendedName>
        <fullName evidence="5 10">Phosphoenolpyruvate carboxylase</fullName>
        <shortName evidence="10">PEPC</shortName>
        <shortName evidence="10">PEPCase</shortName>
        <ecNumber evidence="4 10">4.1.1.31</ecNumber>
    </recommendedName>
</protein>
<keyword evidence="13" id="KW-0670">Pyruvate</keyword>
<evidence type="ECO:0000313" key="15">
    <source>
        <dbReference type="Proteomes" id="UP000051497"/>
    </source>
</evidence>
<dbReference type="InterPro" id="IPR018129">
    <property type="entry name" value="PEP_COase_Lys_AS"/>
</dbReference>
<evidence type="ECO:0000313" key="13">
    <source>
        <dbReference type="EMBL" id="KRG21228.1"/>
    </source>
</evidence>
<dbReference type="GO" id="GO:0005829">
    <property type="term" value="C:cytosol"/>
    <property type="evidence" value="ECO:0007669"/>
    <property type="project" value="TreeGrafter"/>
</dbReference>
<sequence length="879" mass="99065">MNDLDSSADFHQDIRLLGELLGKTLRQQVGEELYEKIENIRRLAKAVFDGQPEHIPQLNELLAQLAPNDMLGVVRSFSHFLNLANIADNVHRIRRIKWYRQHLQSAIQPGSLKAIFLNLQKHQISQEAIQSAIADLKIDLVLTAHPTEVMRRTIIQKFDRIAHYMEQTEDKANAVDGIYREITAIWQTDEIRSRRPTPLDEAKWGFAVIESSLWHALPEFLREFDQALLKWANQRLPLTAAPIRFSSWIGGDRDGNPNVTAKITEQVCLMARWVAADLYEQNINDLSAALSMEQCDETLQALVGNEQEPYRAFLRPLKRQLALTKRFLEDSLANRPTSSEDIILDKQTLLEPLLICYQSLIACRARPIAEGELTDLIRRVSAFGICLLPLDIRQEAAKHTLLLDELTQSLGLGSYAAWPESQRMAFLQTTLEQSKLLFTPNVSLSDEASIVWDTFKMIARQLPDSLGAYVISMVHEPSDVLAVCLLQREAGIANPLRVVPLFETQTALINASSCLEALLNNAWYKAFIAGYQEVMIGYSDSGKDAGILAAGWAQYQAQEQLIATAKQHQIKLTLFHGRGGSIGRGGAPAHEAILSLPPGAVMGGLRVTEQGEVIRNKYGLQKRARRTLEIYTTATLEAMLLPQAEPEPSWREMMKLMSETSFQEYCRIVKEDQDFMPYFEAVTPLREIGSLMIGSRPARRQQHTHDIGNLRAIPWVFAWTQNRLLLPAWLGVDAALMAIIQQGKTDLLQEMVEKWPFFRTLLNMIEMVLVKADLTIATLYENRLAPDQQATATHLHEKFSETVKLLKTALSSETLLSTNSTLLRTINLRSPYLYPLHALQAELLWRVRTQSLPLAEAEILQHALMVSISGIAAGMQNTG</sequence>
<dbReference type="InterPro" id="IPR033129">
    <property type="entry name" value="PEPCASE_His_AS"/>
</dbReference>
<keyword evidence="6 10" id="KW-0460">Magnesium</keyword>
<dbReference type="InterPro" id="IPR021135">
    <property type="entry name" value="PEP_COase"/>
</dbReference>
<dbReference type="EMBL" id="LKAJ01000006">
    <property type="protein sequence ID" value="KRG21228.1"/>
    <property type="molecule type" value="Genomic_DNA"/>
</dbReference>
<gene>
    <name evidence="10 13" type="primary">ppc</name>
    <name evidence="14" type="ORF">HT99x_006650</name>
    <name evidence="13" type="ORF">HT99x_01784</name>
</gene>